<feature type="repeat" description="WD" evidence="5">
    <location>
        <begin position="176"/>
        <end position="217"/>
    </location>
</feature>
<dbReference type="RefSeq" id="XP_013898398.1">
    <property type="nucleotide sequence ID" value="XM_014042944.1"/>
</dbReference>
<dbReference type="EMBL" id="KK101866">
    <property type="protein sequence ID" value="KIY99378.1"/>
    <property type="molecule type" value="Genomic_DNA"/>
</dbReference>
<feature type="domain" description="U3 small nucleolar RNA-associated protein 13 C-terminal" evidence="7">
    <location>
        <begin position="319"/>
        <end position="385"/>
    </location>
</feature>
<dbReference type="GO" id="GO:0000472">
    <property type="term" value="P:endonucleolytic cleavage to generate mature 5'-end of SSU-rRNA from (SSU-rRNA, 5.8S rRNA, LSU-rRNA)"/>
    <property type="evidence" value="ECO:0007669"/>
    <property type="project" value="TreeGrafter"/>
</dbReference>
<dbReference type="InterPro" id="IPR019775">
    <property type="entry name" value="WD40_repeat_CS"/>
</dbReference>
<protein>
    <recommendedName>
        <fullName evidence="7">U3 small nucleolar RNA-associated protein 13 C-terminal domain-containing protein</fullName>
    </recommendedName>
</protein>
<dbReference type="PANTHER" id="PTHR19854">
    <property type="entry name" value="TRANSDUCIN BETA-LIKE 3"/>
    <property type="match status" value="1"/>
</dbReference>
<dbReference type="OrthoDB" id="536031at2759"/>
<dbReference type="STRING" id="145388.A0A0D2KVG3"/>
<gene>
    <name evidence="8" type="ORF">MNEG_8585</name>
</gene>
<feature type="compositionally biased region" description="Acidic residues" evidence="6">
    <location>
        <begin position="532"/>
        <end position="546"/>
    </location>
</feature>
<dbReference type="CDD" id="cd00200">
    <property type="entry name" value="WD40"/>
    <property type="match status" value="1"/>
</dbReference>
<dbReference type="GeneID" id="25741461"/>
<evidence type="ECO:0000256" key="2">
    <source>
        <dbReference type="ARBA" id="ARBA00022574"/>
    </source>
</evidence>
<keyword evidence="4" id="KW-0539">Nucleus</keyword>
<dbReference type="KEGG" id="mng:MNEG_8585"/>
<evidence type="ECO:0000256" key="1">
    <source>
        <dbReference type="ARBA" id="ARBA00004604"/>
    </source>
</evidence>
<keyword evidence="3" id="KW-0677">Repeat</keyword>
<dbReference type="GO" id="GO:0034511">
    <property type="term" value="F:U3 snoRNA binding"/>
    <property type="evidence" value="ECO:0007669"/>
    <property type="project" value="TreeGrafter"/>
</dbReference>
<evidence type="ECO:0000256" key="4">
    <source>
        <dbReference type="ARBA" id="ARBA00023242"/>
    </source>
</evidence>
<evidence type="ECO:0000256" key="3">
    <source>
        <dbReference type="ARBA" id="ARBA00022737"/>
    </source>
</evidence>
<dbReference type="GO" id="GO:0000480">
    <property type="term" value="P:endonucleolytic cleavage in 5'-ETS of tricistronic rRNA transcript (SSU-rRNA, 5.8S rRNA, LSU-rRNA)"/>
    <property type="evidence" value="ECO:0007669"/>
    <property type="project" value="TreeGrafter"/>
</dbReference>
<dbReference type="InterPro" id="IPR013934">
    <property type="entry name" value="Utp13_C"/>
</dbReference>
<dbReference type="PROSITE" id="PS00678">
    <property type="entry name" value="WD_REPEATS_1"/>
    <property type="match status" value="1"/>
</dbReference>
<feature type="repeat" description="WD" evidence="5">
    <location>
        <begin position="218"/>
        <end position="251"/>
    </location>
</feature>
<evidence type="ECO:0000313" key="9">
    <source>
        <dbReference type="Proteomes" id="UP000054498"/>
    </source>
</evidence>
<dbReference type="Pfam" id="PF08625">
    <property type="entry name" value="Utp13"/>
    <property type="match status" value="2"/>
</dbReference>
<dbReference type="Proteomes" id="UP000054498">
    <property type="component" value="Unassembled WGS sequence"/>
</dbReference>
<evidence type="ECO:0000256" key="6">
    <source>
        <dbReference type="SAM" id="MobiDB-lite"/>
    </source>
</evidence>
<dbReference type="PANTHER" id="PTHR19854:SF15">
    <property type="entry name" value="TRANSDUCIN BETA-LIKE PROTEIN 3"/>
    <property type="match status" value="1"/>
</dbReference>
<evidence type="ECO:0000259" key="7">
    <source>
        <dbReference type="Pfam" id="PF08625"/>
    </source>
</evidence>
<keyword evidence="9" id="KW-1185">Reference proteome</keyword>
<dbReference type="Gene3D" id="2.130.10.10">
    <property type="entry name" value="YVTN repeat-like/Quinoprotein amine dehydrogenase"/>
    <property type="match status" value="2"/>
</dbReference>
<dbReference type="InterPro" id="IPR020472">
    <property type="entry name" value="WD40_PAC1"/>
</dbReference>
<feature type="domain" description="U3 small nucleolar RNA-associated protein 13 C-terminal" evidence="7">
    <location>
        <begin position="272"/>
        <end position="308"/>
    </location>
</feature>
<dbReference type="PROSITE" id="PS50294">
    <property type="entry name" value="WD_REPEATS_REGION"/>
    <property type="match status" value="1"/>
</dbReference>
<dbReference type="SMART" id="SM00320">
    <property type="entry name" value="WD40"/>
    <property type="match status" value="4"/>
</dbReference>
<feature type="compositionally biased region" description="Low complexity" evidence="6">
    <location>
        <begin position="632"/>
        <end position="644"/>
    </location>
</feature>
<dbReference type="InterPro" id="IPR015943">
    <property type="entry name" value="WD40/YVTN_repeat-like_dom_sf"/>
</dbReference>
<dbReference type="PRINTS" id="PR00320">
    <property type="entry name" value="GPROTEINBRPT"/>
</dbReference>
<accession>A0A0D2KVG3</accession>
<proteinExistence type="predicted"/>
<feature type="compositionally biased region" description="Acidic residues" evidence="6">
    <location>
        <begin position="497"/>
        <end position="506"/>
    </location>
</feature>
<feature type="compositionally biased region" description="Acidic residues" evidence="6">
    <location>
        <begin position="475"/>
        <end position="486"/>
    </location>
</feature>
<feature type="repeat" description="WD" evidence="5">
    <location>
        <begin position="134"/>
        <end position="175"/>
    </location>
</feature>
<dbReference type="SUPFAM" id="SSF50978">
    <property type="entry name" value="WD40 repeat-like"/>
    <property type="match status" value="1"/>
</dbReference>
<sequence>MTQRDIVLCLDAVRDAAGRDLLVSGSKDAEARAWDAATGACLGVAAGHVSAVTAVALARRAKGGVMVTAGADKLLKAWDMAPVAAAAADWGAIAASGPVQLRTLSAVAAHDKEINADRTIKLWTLPTLVAGLTLRGHKRGVWAVAFSPVDQVLLSASGDKTLKLWSLKDGACLRTFEGHGAGVLRCRFATAGLQALSTGADGLLKLWSLRTGECANTFDGHDDRAWALAAGGKHEALLATGGADARVVIWEDSTAADAAAAAGEQEQLAQREQDLENALMDKDYAEAARLAFELRHPGRLLGVLRALGAAGAGPAAQQIWNTNARNCHVAQAMLRALLSSRAPQELLAVPGARELFDGLLAYSERHAARMDRLLRASYLLDYTLAASGVLLPGEGDADGGGGKAGGDEAGRGGDGGGSDDEDGGGELAAFGGAAARQPNGDPSRGAAGRSGDDLSDDFAGWANGNGNGASGSGSEEGDSSGEDDDAGGSQGAGAESSSEEEEEEEGQGASDDGGELAEAGHSSGGGSSSSGDQEEEGEEDGEEGEETAAAAGSSDGDEPEGGLEESSGDGGEEDDEQGAEDGEGEYEETAEKQQEQRPSRKGRHSPALQQRGRRKQQLEAPSRAAAGKRRGAAASAAAAPAKRARAAPAAAEAALAAARGRRGAAELINSEGTVVRFPVRGRADLVDIPSRGLPGTLHASTPEGVNPADFDLAVLGMQESQYGEDGVKQLMARIGASGVPCLAIMNMPPLAYLRRIPGLDADALKGCYTDSSVWDAFDPVNVTLASPDPQAFRPPDQGKNVLQVGLPTNFKAARFAGDAPTALLRRLEAEIEAARFEVGGEPLEIPTKLKVFDSLFVPLAKWPMLLTGNYRCVTADGMVPIVEAVHGDAALSRSIYEWVVDVCVKLGADRADLVPFEKYAAAAEGLKKPSSAARSAFGGAVSIERVDKLVAAIAGQLGLENAHVAEVVRLVDARLAGNRAAAAAAAAVKEAPVAAS</sequence>
<dbReference type="PROSITE" id="PS50082">
    <property type="entry name" value="WD_REPEATS_2"/>
    <property type="match status" value="4"/>
</dbReference>
<dbReference type="GO" id="GO:0030686">
    <property type="term" value="C:90S preribosome"/>
    <property type="evidence" value="ECO:0007669"/>
    <property type="project" value="TreeGrafter"/>
</dbReference>
<feature type="repeat" description="WD" evidence="5">
    <location>
        <begin position="45"/>
        <end position="80"/>
    </location>
</feature>
<reference evidence="8 9" key="1">
    <citation type="journal article" date="2013" name="BMC Genomics">
        <title>Reconstruction of the lipid metabolism for the microalga Monoraphidium neglectum from its genome sequence reveals characteristics suitable for biofuel production.</title>
        <authorList>
            <person name="Bogen C."/>
            <person name="Al-Dilaimi A."/>
            <person name="Albersmeier A."/>
            <person name="Wichmann J."/>
            <person name="Grundmann M."/>
            <person name="Rupp O."/>
            <person name="Lauersen K.J."/>
            <person name="Blifernez-Klassen O."/>
            <person name="Kalinowski J."/>
            <person name="Goesmann A."/>
            <person name="Mussgnug J.H."/>
            <person name="Kruse O."/>
        </authorList>
    </citation>
    <scope>NUCLEOTIDE SEQUENCE [LARGE SCALE GENOMIC DNA]</scope>
    <source>
        <strain evidence="8 9">SAG 48.87</strain>
    </source>
</reference>
<organism evidence="8 9">
    <name type="scientific">Monoraphidium neglectum</name>
    <dbReference type="NCBI Taxonomy" id="145388"/>
    <lineage>
        <taxon>Eukaryota</taxon>
        <taxon>Viridiplantae</taxon>
        <taxon>Chlorophyta</taxon>
        <taxon>core chlorophytes</taxon>
        <taxon>Chlorophyceae</taxon>
        <taxon>CS clade</taxon>
        <taxon>Sphaeropleales</taxon>
        <taxon>Selenastraceae</taxon>
        <taxon>Monoraphidium</taxon>
    </lineage>
</organism>
<dbReference type="InterPro" id="IPR036322">
    <property type="entry name" value="WD40_repeat_dom_sf"/>
</dbReference>
<keyword evidence="2 5" id="KW-0853">WD repeat</keyword>
<dbReference type="GO" id="GO:0032040">
    <property type="term" value="C:small-subunit processome"/>
    <property type="evidence" value="ECO:0007669"/>
    <property type="project" value="InterPro"/>
</dbReference>
<feature type="region of interest" description="Disordered" evidence="6">
    <location>
        <begin position="397"/>
        <end position="644"/>
    </location>
</feature>
<feature type="compositionally biased region" description="Acidic residues" evidence="6">
    <location>
        <begin position="555"/>
        <end position="588"/>
    </location>
</feature>
<evidence type="ECO:0000256" key="5">
    <source>
        <dbReference type="PROSITE-ProRule" id="PRU00221"/>
    </source>
</evidence>
<dbReference type="Pfam" id="PF00400">
    <property type="entry name" value="WD40"/>
    <property type="match status" value="3"/>
</dbReference>
<evidence type="ECO:0000313" key="8">
    <source>
        <dbReference type="EMBL" id="KIY99378.1"/>
    </source>
</evidence>
<comment type="subcellular location">
    <subcellularLocation>
        <location evidence="1">Nucleus</location>
        <location evidence="1">Nucleolus</location>
    </subcellularLocation>
</comment>
<feature type="compositionally biased region" description="Basic and acidic residues" evidence="6">
    <location>
        <begin position="589"/>
        <end position="598"/>
    </location>
</feature>
<dbReference type="AlphaFoldDB" id="A0A0D2KVG3"/>
<dbReference type="InterPro" id="IPR001680">
    <property type="entry name" value="WD40_rpt"/>
</dbReference>
<name>A0A0D2KVG3_9CHLO</name>